<comment type="caution">
    <text evidence="2">The sequence shown here is derived from an EMBL/GenBank/DDBJ whole genome shotgun (WGS) entry which is preliminary data.</text>
</comment>
<name>A0A2T6BXI0_9BACL</name>
<evidence type="ECO:0000313" key="3">
    <source>
        <dbReference type="Proteomes" id="UP000244240"/>
    </source>
</evidence>
<dbReference type="AlphaFoldDB" id="A0A2T6BXI0"/>
<dbReference type="Gene3D" id="3.30.70.100">
    <property type="match status" value="1"/>
</dbReference>
<feature type="domain" description="NIPSNAP" evidence="1">
    <location>
        <begin position="23"/>
        <end position="93"/>
    </location>
</feature>
<accession>A0A2T6BXI0</accession>
<organism evidence="2 3">
    <name type="scientific">Melghirimyces profundicolus</name>
    <dbReference type="NCBI Taxonomy" id="1242148"/>
    <lineage>
        <taxon>Bacteria</taxon>
        <taxon>Bacillati</taxon>
        <taxon>Bacillota</taxon>
        <taxon>Bacilli</taxon>
        <taxon>Bacillales</taxon>
        <taxon>Thermoactinomycetaceae</taxon>
        <taxon>Melghirimyces</taxon>
    </lineage>
</organism>
<proteinExistence type="predicted"/>
<dbReference type="InterPro" id="IPR012577">
    <property type="entry name" value="NIPSNAP"/>
</dbReference>
<evidence type="ECO:0000313" key="2">
    <source>
        <dbReference type="EMBL" id="PTX60736.1"/>
    </source>
</evidence>
<dbReference type="Pfam" id="PF07978">
    <property type="entry name" value="NIPSNAP"/>
    <property type="match status" value="1"/>
</dbReference>
<keyword evidence="3" id="KW-1185">Reference proteome</keyword>
<dbReference type="EMBL" id="QBKR01000008">
    <property type="protein sequence ID" value="PTX60736.1"/>
    <property type="molecule type" value="Genomic_DNA"/>
</dbReference>
<sequence length="114" mass="13589">MTGYRMVYRLTLMEDGGIFVFYRKRVYQISPEQKEAFRRYFHRVLYPNEAKYGARLVGQWINGSGTEMTVIWQYLNRAHYEGVQKHLQADPRAIHNGKGSRRPYKELDEEVIRG</sequence>
<protein>
    <submittedName>
        <fullName evidence="2">NIPSNAP protein</fullName>
    </submittedName>
</protein>
<dbReference type="InterPro" id="IPR011008">
    <property type="entry name" value="Dimeric_a/b-barrel"/>
</dbReference>
<dbReference type="Proteomes" id="UP000244240">
    <property type="component" value="Unassembled WGS sequence"/>
</dbReference>
<evidence type="ECO:0000259" key="1">
    <source>
        <dbReference type="Pfam" id="PF07978"/>
    </source>
</evidence>
<dbReference type="SUPFAM" id="SSF54909">
    <property type="entry name" value="Dimeric alpha+beta barrel"/>
    <property type="match status" value="1"/>
</dbReference>
<gene>
    <name evidence="2" type="ORF">C8P63_10845</name>
</gene>
<reference evidence="2 3" key="1">
    <citation type="submission" date="2018-04" db="EMBL/GenBank/DDBJ databases">
        <title>Genomic Encyclopedia of Archaeal and Bacterial Type Strains, Phase II (KMG-II): from individual species to whole genera.</title>
        <authorList>
            <person name="Goeker M."/>
        </authorList>
    </citation>
    <scope>NUCLEOTIDE SEQUENCE [LARGE SCALE GENOMIC DNA]</scope>
    <source>
        <strain evidence="2 3">DSM 45787</strain>
    </source>
</reference>